<dbReference type="InterPro" id="IPR056861">
    <property type="entry name" value="HMCN1-like_VWA"/>
</dbReference>
<dbReference type="SUPFAM" id="SSF56112">
    <property type="entry name" value="Protein kinase-like (PK-like)"/>
    <property type="match status" value="1"/>
</dbReference>
<dbReference type="PROSITE" id="PS50234">
    <property type="entry name" value="VWFA"/>
    <property type="match status" value="1"/>
</dbReference>
<evidence type="ECO:0000313" key="9">
    <source>
        <dbReference type="EMBL" id="KAL3798707.1"/>
    </source>
</evidence>
<evidence type="ECO:0000313" key="10">
    <source>
        <dbReference type="Proteomes" id="UP001516023"/>
    </source>
</evidence>
<gene>
    <name evidence="9" type="ORF">HJC23_004458</name>
</gene>
<keyword evidence="2" id="KW-0964">Secreted</keyword>
<dbReference type="PROSITE" id="PS51158">
    <property type="entry name" value="ALPHA_KINASE"/>
    <property type="match status" value="1"/>
</dbReference>
<dbReference type="InterPro" id="IPR002035">
    <property type="entry name" value="VWF_A"/>
</dbReference>
<feature type="domain" description="VWFA" evidence="7">
    <location>
        <begin position="143"/>
        <end position="376"/>
    </location>
</feature>
<comment type="subcellular location">
    <subcellularLocation>
        <location evidence="1">Secreted</location>
    </subcellularLocation>
</comment>
<keyword evidence="5" id="KW-0732">Signal</keyword>
<dbReference type="SMART" id="SM00811">
    <property type="entry name" value="Alpha_kinase"/>
    <property type="match status" value="1"/>
</dbReference>
<dbReference type="CDD" id="cd00198">
    <property type="entry name" value="vWFA"/>
    <property type="match status" value="1"/>
</dbReference>
<dbReference type="SMART" id="SM00327">
    <property type="entry name" value="VWA"/>
    <property type="match status" value="1"/>
</dbReference>
<dbReference type="EMBL" id="JABMIG020000044">
    <property type="protein sequence ID" value="KAL3798707.1"/>
    <property type="molecule type" value="Genomic_DNA"/>
</dbReference>
<dbReference type="GO" id="GO:0004674">
    <property type="term" value="F:protein serine/threonine kinase activity"/>
    <property type="evidence" value="ECO:0007669"/>
    <property type="project" value="UniProtKB-KW"/>
</dbReference>
<evidence type="ECO:0000256" key="4">
    <source>
        <dbReference type="ARBA" id="ARBA00022679"/>
    </source>
</evidence>
<evidence type="ECO:0008006" key="11">
    <source>
        <dbReference type="Google" id="ProtNLM"/>
    </source>
</evidence>
<dbReference type="Pfam" id="PF02816">
    <property type="entry name" value="Alpha_kinase"/>
    <property type="match status" value="1"/>
</dbReference>
<sequence length="658" mass="72815">MFTMEAVFLPMIGEEESFEIIENPKTEKAIEKDSAEALLDKAKAKTAVLADEAEMSIVELQNLLGKTKTGTATRVEKDRLLSLNSKLSALKKDIAEAKTIEKDAELFFLHAKASSKVKEVNLAMREKDIRRALLAVRSAESVDLAFILDCTGSMGSYIASAKNSIRDIIKCVASTNSSMNLRLALVGYRDINDSKRFEVLDFVSSVGAFEDFLANLSADGGGDTPEDLAGAIQQANSLTWTQPSKVVFIIADAPCHGTEFHLFGDDSYPGGSPGIDIISELQNLQEKAGVQGTMSLTFGRILNDTNQMVQRFRGSGITIDEVGIEEASKLTKTVTASVRKSIFKTVTALGKPGASVSFAPLTNVDDLLKRDFSRKSSDTSLKAYTISPSHPSAIDWKRQACSKVKIYRNTRINDVSDLQEPLKMGLLKFVDVVKRKHGPRRTDKTFESTMLMRRAPSPFAEGEIRLAFHGQLAKHEDDLCKKTHAMVMKSFKHVGVGVNDRDQYLKQMEVSAIAHFLANEYNSFKPSHCKMVHVLPVLVIEEEDETNETSGNRRFCAEAPLPSGGTEFTKYSNNTGYWDGDHLDETLLRFTKYTYEVTSGYIIVTDLQGVQKGNQFYLTDPVILCKDILRFGNTNLGEKFIAKCIESTVGHLKENGWD</sequence>
<organism evidence="9 10">
    <name type="scientific">Cyclotella cryptica</name>
    <dbReference type="NCBI Taxonomy" id="29204"/>
    <lineage>
        <taxon>Eukaryota</taxon>
        <taxon>Sar</taxon>
        <taxon>Stramenopiles</taxon>
        <taxon>Ochrophyta</taxon>
        <taxon>Bacillariophyta</taxon>
        <taxon>Coscinodiscophyceae</taxon>
        <taxon>Thalassiosirophycidae</taxon>
        <taxon>Stephanodiscales</taxon>
        <taxon>Stephanodiscaceae</taxon>
        <taxon>Cyclotella</taxon>
    </lineage>
</organism>
<reference evidence="9 10" key="1">
    <citation type="journal article" date="2020" name="G3 (Bethesda)">
        <title>Improved Reference Genome for Cyclotella cryptica CCMP332, a Model for Cell Wall Morphogenesis, Salinity Adaptation, and Lipid Production in Diatoms (Bacillariophyta).</title>
        <authorList>
            <person name="Roberts W.R."/>
            <person name="Downey K.M."/>
            <person name="Ruck E.C."/>
            <person name="Traller J.C."/>
            <person name="Alverson A.J."/>
        </authorList>
    </citation>
    <scope>NUCLEOTIDE SEQUENCE [LARGE SCALE GENOMIC DNA]</scope>
    <source>
        <strain evidence="9 10">CCMP332</strain>
    </source>
</reference>
<accession>A0ABD3QF58</accession>
<feature type="domain" description="Alpha-type protein kinase" evidence="8">
    <location>
        <begin position="432"/>
        <end position="658"/>
    </location>
</feature>
<evidence type="ECO:0000259" key="7">
    <source>
        <dbReference type="PROSITE" id="PS50234"/>
    </source>
</evidence>
<name>A0ABD3QF58_9STRA</name>
<dbReference type="InterPro" id="IPR011009">
    <property type="entry name" value="Kinase-like_dom_sf"/>
</dbReference>
<proteinExistence type="predicted"/>
<dbReference type="Gene3D" id="3.40.50.410">
    <property type="entry name" value="von Willebrand factor, type A domain"/>
    <property type="match status" value="1"/>
</dbReference>
<dbReference type="SUPFAM" id="SSF53300">
    <property type="entry name" value="vWA-like"/>
    <property type="match status" value="1"/>
</dbReference>
<evidence type="ECO:0000256" key="3">
    <source>
        <dbReference type="ARBA" id="ARBA00022527"/>
    </source>
</evidence>
<protein>
    <recommendedName>
        <fullName evidence="11">Alpha-type protein kinase domain-containing protein</fullName>
    </recommendedName>
</protein>
<evidence type="ECO:0000256" key="6">
    <source>
        <dbReference type="ARBA" id="ARBA00022777"/>
    </source>
</evidence>
<evidence type="ECO:0000256" key="1">
    <source>
        <dbReference type="ARBA" id="ARBA00004613"/>
    </source>
</evidence>
<dbReference type="Gene3D" id="3.30.200.20">
    <property type="entry name" value="Phosphorylase Kinase, domain 1"/>
    <property type="match status" value="1"/>
</dbReference>
<dbReference type="AlphaFoldDB" id="A0ABD3QF58"/>
<keyword evidence="6" id="KW-0418">Kinase</keyword>
<keyword evidence="10" id="KW-1185">Reference proteome</keyword>
<evidence type="ECO:0000259" key="8">
    <source>
        <dbReference type="PROSITE" id="PS51158"/>
    </source>
</evidence>
<evidence type="ECO:0000256" key="2">
    <source>
        <dbReference type="ARBA" id="ARBA00022525"/>
    </source>
</evidence>
<dbReference type="Proteomes" id="UP001516023">
    <property type="component" value="Unassembled WGS sequence"/>
</dbReference>
<evidence type="ECO:0000256" key="5">
    <source>
        <dbReference type="ARBA" id="ARBA00022729"/>
    </source>
</evidence>
<comment type="caution">
    <text evidence="9">The sequence shown here is derived from an EMBL/GenBank/DDBJ whole genome shotgun (WGS) entry which is preliminary data.</text>
</comment>
<dbReference type="InterPro" id="IPR004166">
    <property type="entry name" value="a-kinase_dom"/>
</dbReference>
<dbReference type="InterPro" id="IPR036465">
    <property type="entry name" value="vWFA_dom_sf"/>
</dbReference>
<keyword evidence="3" id="KW-0723">Serine/threonine-protein kinase</keyword>
<dbReference type="InterPro" id="IPR052969">
    <property type="entry name" value="Thr-specific_kinase-like"/>
</dbReference>
<dbReference type="PANTHER" id="PTHR47763">
    <property type="entry name" value="ALPHA-PROTEIN KINASE VWKA"/>
    <property type="match status" value="1"/>
</dbReference>
<dbReference type="Gene3D" id="3.20.200.10">
    <property type="entry name" value="MHCK/EF2 kinase"/>
    <property type="match status" value="1"/>
</dbReference>
<dbReference type="Pfam" id="PF25106">
    <property type="entry name" value="VWA_4"/>
    <property type="match status" value="1"/>
</dbReference>
<dbReference type="PANTHER" id="PTHR47763:SF4">
    <property type="entry name" value="ALPHA-PROTEIN KINASE VWKA"/>
    <property type="match status" value="1"/>
</dbReference>
<keyword evidence="4" id="KW-0808">Transferase</keyword>